<reference evidence="6" key="1">
    <citation type="submission" date="2020-05" db="EMBL/GenBank/DDBJ databases">
        <title>WGS assembly of Panicum virgatum.</title>
        <authorList>
            <person name="Lovell J.T."/>
            <person name="Jenkins J."/>
            <person name="Shu S."/>
            <person name="Juenger T.E."/>
            <person name="Schmutz J."/>
        </authorList>
    </citation>
    <scope>NUCLEOTIDE SEQUENCE</scope>
    <source>
        <strain evidence="6">AP13</strain>
    </source>
</reference>
<evidence type="ECO:0000256" key="5">
    <source>
        <dbReference type="SAM" id="Phobius"/>
    </source>
</evidence>
<keyword evidence="7" id="KW-1185">Reference proteome</keyword>
<dbReference type="Pfam" id="PF03018">
    <property type="entry name" value="Dirigent"/>
    <property type="match status" value="1"/>
</dbReference>
<keyword evidence="5" id="KW-1133">Transmembrane helix</keyword>
<proteinExistence type="inferred from homology"/>
<dbReference type="PANTHER" id="PTHR46442">
    <property type="entry name" value="DIRIGENT PROTEIN"/>
    <property type="match status" value="1"/>
</dbReference>
<comment type="function">
    <text evidence="4">Dirigent proteins impart stereoselectivity on the phenoxy radical-coupling reaction, yielding optically active lignans from two molecules of coniferyl alcohol in the biosynthesis of lignans, flavonolignans, and alkaloids and thus plays a central role in plant secondary metabolism.</text>
</comment>
<evidence type="ECO:0000256" key="4">
    <source>
        <dbReference type="RuleBase" id="RU363099"/>
    </source>
</evidence>
<dbReference type="OrthoDB" id="674745at2759"/>
<dbReference type="GO" id="GO:0048046">
    <property type="term" value="C:apoplast"/>
    <property type="evidence" value="ECO:0007669"/>
    <property type="project" value="UniProtKB-SubCell"/>
</dbReference>
<dbReference type="InterPro" id="IPR004265">
    <property type="entry name" value="Dirigent"/>
</dbReference>
<sequence length="229" mass="24638">MEPTTSRGCMGVGAVSSTHHARSSSVIGLTIIKPSSKQLSSLLVAVAAVMLVLLAGVAHGGRRLVASGSEDEPCKKMTVYYHDILYSGNNTANATSAAVTKPAAALSTAHSANGTFFGMLVVFDDLVTEEQALSSEPVARAQGFYFYDKKEQYNAWMAFSLVFNSTAYTGTLNLMGADLIAERTRDISVVGGTGDFFMARGVATLRTDSFEGLYYFRLQMDIKLYECYV</sequence>
<keyword evidence="5" id="KW-0812">Transmembrane</keyword>
<keyword evidence="4" id="KW-0052">Apoplast</keyword>
<evidence type="ECO:0000256" key="2">
    <source>
        <dbReference type="ARBA" id="ARBA00011738"/>
    </source>
</evidence>
<dbReference type="EMBL" id="CM029040">
    <property type="protein sequence ID" value="KAG2638605.1"/>
    <property type="molecule type" value="Genomic_DNA"/>
</dbReference>
<keyword evidence="3 4" id="KW-0964">Secreted</keyword>
<organism evidence="6 7">
    <name type="scientific">Panicum virgatum</name>
    <name type="common">Blackwell switchgrass</name>
    <dbReference type="NCBI Taxonomy" id="38727"/>
    <lineage>
        <taxon>Eukaryota</taxon>
        <taxon>Viridiplantae</taxon>
        <taxon>Streptophyta</taxon>
        <taxon>Embryophyta</taxon>
        <taxon>Tracheophyta</taxon>
        <taxon>Spermatophyta</taxon>
        <taxon>Magnoliopsida</taxon>
        <taxon>Liliopsida</taxon>
        <taxon>Poales</taxon>
        <taxon>Poaceae</taxon>
        <taxon>PACMAD clade</taxon>
        <taxon>Panicoideae</taxon>
        <taxon>Panicodae</taxon>
        <taxon>Paniceae</taxon>
        <taxon>Panicinae</taxon>
        <taxon>Panicum</taxon>
        <taxon>Panicum sect. Hiantes</taxon>
    </lineage>
</organism>
<feature type="transmembrane region" description="Helical" evidence="5">
    <location>
        <begin position="39"/>
        <end position="58"/>
    </location>
</feature>
<evidence type="ECO:0000313" key="7">
    <source>
        <dbReference type="Proteomes" id="UP000823388"/>
    </source>
</evidence>
<comment type="caution">
    <text evidence="6">The sequence shown here is derived from an EMBL/GenBank/DDBJ whole genome shotgun (WGS) entry which is preliminary data.</text>
</comment>
<dbReference type="Gene3D" id="2.40.480.10">
    <property type="entry name" value="Allene oxide cyclase-like"/>
    <property type="match status" value="1"/>
</dbReference>
<comment type="subcellular location">
    <subcellularLocation>
        <location evidence="4">Secreted</location>
        <location evidence="4">Extracellular space</location>
        <location evidence="4">Apoplast</location>
    </subcellularLocation>
</comment>
<evidence type="ECO:0000256" key="3">
    <source>
        <dbReference type="ARBA" id="ARBA00022525"/>
    </source>
</evidence>
<comment type="subunit">
    <text evidence="2 4">Homodimer.</text>
</comment>
<comment type="similarity">
    <text evidence="1 4">Belongs to the plant dirigent protein family.</text>
</comment>
<keyword evidence="5" id="KW-0472">Membrane</keyword>
<gene>
    <name evidence="6" type="ORF">PVAP13_2NG646700</name>
</gene>
<dbReference type="GO" id="GO:0009699">
    <property type="term" value="P:phenylpropanoid biosynthetic process"/>
    <property type="evidence" value="ECO:0007669"/>
    <property type="project" value="UniProtKB-ARBA"/>
</dbReference>
<evidence type="ECO:0000313" key="6">
    <source>
        <dbReference type="EMBL" id="KAG2638605.1"/>
    </source>
</evidence>
<protein>
    <recommendedName>
        <fullName evidence="4">Dirigent protein</fullName>
    </recommendedName>
</protein>
<evidence type="ECO:0000256" key="1">
    <source>
        <dbReference type="ARBA" id="ARBA00010746"/>
    </source>
</evidence>
<name>A0A8T0VUP7_PANVG</name>
<dbReference type="Proteomes" id="UP000823388">
    <property type="component" value="Chromosome 2N"/>
</dbReference>
<dbReference type="PANTHER" id="PTHR46442:SF6">
    <property type="entry name" value="DIRIGENT PROTEIN 5"/>
    <property type="match status" value="1"/>
</dbReference>
<dbReference type="AlphaFoldDB" id="A0A8T0VUP7"/>
<dbReference type="InterPro" id="IPR044859">
    <property type="entry name" value="Allene_oxi_cyc_Dirigent"/>
</dbReference>
<accession>A0A8T0VUP7</accession>